<proteinExistence type="predicted"/>
<sequence length="59" mass="6926">MNEQPTKNLAFEIQFLNCRINSLCQILHSMTDEPAIQESIQTEIARLNDQLKRLKVLQR</sequence>
<organism evidence="1">
    <name type="scientific">Oscillatoriales cyanobacterium SpSt-402</name>
    <dbReference type="NCBI Taxonomy" id="2282168"/>
    <lineage>
        <taxon>Bacteria</taxon>
        <taxon>Bacillati</taxon>
        <taxon>Cyanobacteriota</taxon>
        <taxon>Cyanophyceae</taxon>
        <taxon>Oscillatoriophycideae</taxon>
        <taxon>Oscillatoriales</taxon>
    </lineage>
</organism>
<accession>A0A832H126</accession>
<comment type="caution">
    <text evidence="1">The sequence shown here is derived from an EMBL/GenBank/DDBJ whole genome shotgun (WGS) entry which is preliminary data.</text>
</comment>
<name>A0A832H126_9CYAN</name>
<dbReference type="AlphaFoldDB" id="A0A832H126"/>
<gene>
    <name evidence="1" type="ORF">ENR47_00810</name>
</gene>
<evidence type="ECO:0000313" key="1">
    <source>
        <dbReference type="EMBL" id="HGW92813.1"/>
    </source>
</evidence>
<dbReference type="EMBL" id="DSRD01000052">
    <property type="protein sequence ID" value="HGW92813.1"/>
    <property type="molecule type" value="Genomic_DNA"/>
</dbReference>
<reference evidence="1" key="1">
    <citation type="journal article" date="2020" name="mSystems">
        <title>Genome- and Community-Level Interaction Insights into Carbon Utilization and Element Cycling Functions of Hydrothermarchaeota in Hydrothermal Sediment.</title>
        <authorList>
            <person name="Zhou Z."/>
            <person name="Liu Y."/>
            <person name="Xu W."/>
            <person name="Pan J."/>
            <person name="Luo Z.H."/>
            <person name="Li M."/>
        </authorList>
    </citation>
    <scope>NUCLEOTIDE SEQUENCE [LARGE SCALE GENOMIC DNA]</scope>
    <source>
        <strain evidence="1">SpSt-402</strain>
    </source>
</reference>
<protein>
    <submittedName>
        <fullName evidence="1">Uncharacterized protein</fullName>
    </submittedName>
</protein>